<proteinExistence type="predicted"/>
<name>A0A7K8RBN4_9PASS</name>
<dbReference type="Proteomes" id="UP000567624">
    <property type="component" value="Unassembled WGS sequence"/>
</dbReference>
<sequence>IPAKEVTPVSAGDWLGKEVKSEEGVSPPPRSPPSHQTSPANFLVPLRERGCSYCGVAEPQPNPGASNGGFTAPPAFQSRRCQPGEPALECSECGRDVGHKPDLVRHRLARGVERGYACGRCGTALEPAGPGATGSPQRPGPCAGRSPGTAEGAPAAPRKERKELSLTEKVRVLEMLEGPKVSQSELAKRFGVSQPQICR</sequence>
<dbReference type="EMBL" id="VWYW01006073">
    <property type="protein sequence ID" value="NXF14316.1"/>
    <property type="molecule type" value="Genomic_DNA"/>
</dbReference>
<accession>A0A7K8RBN4</accession>
<comment type="caution">
    <text evidence="2">The sequence shown here is derived from an EMBL/GenBank/DDBJ whole genome shotgun (WGS) entry which is preliminary data.</text>
</comment>
<feature type="non-terminal residue" evidence="2">
    <location>
        <position position="1"/>
    </location>
</feature>
<evidence type="ECO:0000313" key="3">
    <source>
        <dbReference type="Proteomes" id="UP000567624"/>
    </source>
</evidence>
<keyword evidence="3" id="KW-1185">Reference proteome</keyword>
<dbReference type="InterPro" id="IPR009057">
    <property type="entry name" value="Homeodomain-like_sf"/>
</dbReference>
<gene>
    <name evidence="2" type="primary">Tigd3</name>
    <name evidence="2" type="ORF">SMICAP_R15382</name>
</gene>
<dbReference type="SUPFAM" id="SSF57667">
    <property type="entry name" value="beta-beta-alpha zinc fingers"/>
    <property type="match status" value="1"/>
</dbReference>
<organism evidence="2 3">
    <name type="scientific">Smithornis capensis</name>
    <dbReference type="NCBI Taxonomy" id="363769"/>
    <lineage>
        <taxon>Eukaryota</taxon>
        <taxon>Metazoa</taxon>
        <taxon>Chordata</taxon>
        <taxon>Craniata</taxon>
        <taxon>Vertebrata</taxon>
        <taxon>Euteleostomi</taxon>
        <taxon>Archelosauria</taxon>
        <taxon>Archosauria</taxon>
        <taxon>Dinosauria</taxon>
        <taxon>Saurischia</taxon>
        <taxon>Theropoda</taxon>
        <taxon>Coelurosauria</taxon>
        <taxon>Aves</taxon>
        <taxon>Neognathae</taxon>
        <taxon>Neoaves</taxon>
        <taxon>Telluraves</taxon>
        <taxon>Australaves</taxon>
        <taxon>Passeriformes</taxon>
        <taxon>Eurylaimidae</taxon>
        <taxon>Smithornis</taxon>
    </lineage>
</organism>
<feature type="region of interest" description="Disordered" evidence="1">
    <location>
        <begin position="1"/>
        <end position="42"/>
    </location>
</feature>
<dbReference type="InterPro" id="IPR036236">
    <property type="entry name" value="Znf_C2H2_sf"/>
</dbReference>
<dbReference type="AlphaFoldDB" id="A0A7K8RBN4"/>
<feature type="region of interest" description="Disordered" evidence="1">
    <location>
        <begin position="128"/>
        <end position="164"/>
    </location>
</feature>
<protein>
    <submittedName>
        <fullName evidence="2">TIGD3 protein</fullName>
    </submittedName>
</protein>
<dbReference type="Gene3D" id="1.10.10.60">
    <property type="entry name" value="Homeodomain-like"/>
    <property type="match status" value="1"/>
</dbReference>
<evidence type="ECO:0000313" key="2">
    <source>
        <dbReference type="EMBL" id="NXF14316.1"/>
    </source>
</evidence>
<evidence type="ECO:0000256" key="1">
    <source>
        <dbReference type="SAM" id="MobiDB-lite"/>
    </source>
</evidence>
<feature type="region of interest" description="Disordered" evidence="1">
    <location>
        <begin position="58"/>
        <end position="87"/>
    </location>
</feature>
<dbReference type="SUPFAM" id="SSF46689">
    <property type="entry name" value="Homeodomain-like"/>
    <property type="match status" value="1"/>
</dbReference>
<feature type="non-terminal residue" evidence="2">
    <location>
        <position position="199"/>
    </location>
</feature>
<reference evidence="2 3" key="1">
    <citation type="submission" date="2019-09" db="EMBL/GenBank/DDBJ databases">
        <title>Bird 10,000 Genomes (B10K) Project - Family phase.</title>
        <authorList>
            <person name="Zhang G."/>
        </authorList>
    </citation>
    <scope>NUCLEOTIDE SEQUENCE [LARGE SCALE GENOMIC DNA]</scope>
    <source>
        <strain evidence="2">B10K-CU-031-20</strain>
    </source>
</reference>